<dbReference type="Pfam" id="PF13466">
    <property type="entry name" value="STAS_2"/>
    <property type="match status" value="1"/>
</dbReference>
<dbReference type="AlphaFoldDB" id="A0A4V2F555"/>
<feature type="domain" description="STAS" evidence="1">
    <location>
        <begin position="21"/>
        <end position="119"/>
    </location>
</feature>
<dbReference type="PROSITE" id="PS50801">
    <property type="entry name" value="STAS"/>
    <property type="match status" value="1"/>
</dbReference>
<protein>
    <submittedName>
        <fullName evidence="2">STAS domain-containing protein</fullName>
    </submittedName>
</protein>
<evidence type="ECO:0000313" key="2">
    <source>
        <dbReference type="EMBL" id="RZS91639.1"/>
    </source>
</evidence>
<comment type="caution">
    <text evidence="2">The sequence shown here is derived from an EMBL/GenBank/DDBJ whole genome shotgun (WGS) entry which is preliminary data.</text>
</comment>
<accession>A0A4V2F555</accession>
<dbReference type="InterPro" id="IPR002645">
    <property type="entry name" value="STAS_dom"/>
</dbReference>
<evidence type="ECO:0000313" key="3">
    <source>
        <dbReference type="Proteomes" id="UP000293638"/>
    </source>
</evidence>
<dbReference type="Gene3D" id="3.30.750.24">
    <property type="entry name" value="STAS domain"/>
    <property type="match status" value="1"/>
</dbReference>
<dbReference type="SUPFAM" id="SSF52091">
    <property type="entry name" value="SpoIIaa-like"/>
    <property type="match status" value="1"/>
</dbReference>
<name>A0A4V2F555_9ACTN</name>
<dbReference type="CDD" id="cd07043">
    <property type="entry name" value="STAS_anti-anti-sigma_factors"/>
    <property type="match status" value="1"/>
</dbReference>
<keyword evidence="3" id="KW-1185">Reference proteome</keyword>
<organism evidence="2 3">
    <name type="scientific">Motilibacter rhizosphaerae</name>
    <dbReference type="NCBI Taxonomy" id="598652"/>
    <lineage>
        <taxon>Bacteria</taxon>
        <taxon>Bacillati</taxon>
        <taxon>Actinomycetota</taxon>
        <taxon>Actinomycetes</taxon>
        <taxon>Motilibacterales</taxon>
        <taxon>Motilibacteraceae</taxon>
        <taxon>Motilibacter</taxon>
    </lineage>
</organism>
<reference evidence="2 3" key="1">
    <citation type="submission" date="2019-02" db="EMBL/GenBank/DDBJ databases">
        <title>Genomic Encyclopedia of Type Strains, Phase IV (KMG-IV): sequencing the most valuable type-strain genomes for metagenomic binning, comparative biology and taxonomic classification.</title>
        <authorList>
            <person name="Goeker M."/>
        </authorList>
    </citation>
    <scope>NUCLEOTIDE SEQUENCE [LARGE SCALE GENOMIC DNA]</scope>
    <source>
        <strain evidence="2 3">DSM 45622</strain>
    </source>
</reference>
<gene>
    <name evidence="2" type="ORF">EV189_0886</name>
</gene>
<dbReference type="InterPro" id="IPR036513">
    <property type="entry name" value="STAS_dom_sf"/>
</dbReference>
<evidence type="ECO:0000259" key="1">
    <source>
        <dbReference type="PROSITE" id="PS50801"/>
    </source>
</evidence>
<sequence length="146" mass="15148">MAPGEAEQLDTTHEDFGTDSIITLRGAVTPTDTRPLRRALVSALDGGSGDLLLDARAVTGFDDQALAALVAARTHGKSRQQRLVVLDVEGGPLATLLRRTGLIFPLPVYADRDDAEAGLAADRQTVALRSGAFGADAVGADKRAAG</sequence>
<dbReference type="EMBL" id="SGXD01000001">
    <property type="protein sequence ID" value="RZS91639.1"/>
    <property type="molecule type" value="Genomic_DNA"/>
</dbReference>
<dbReference type="InterPro" id="IPR058548">
    <property type="entry name" value="MlaB-like_STAS"/>
</dbReference>
<dbReference type="Proteomes" id="UP000293638">
    <property type="component" value="Unassembled WGS sequence"/>
</dbReference>
<proteinExistence type="predicted"/>